<accession>A0A844Z6E1</accession>
<keyword evidence="3" id="KW-1185">Reference proteome</keyword>
<feature type="domain" description="Calcineurin-like phosphoesterase" evidence="1">
    <location>
        <begin position="25"/>
        <end position="214"/>
    </location>
</feature>
<dbReference type="EMBL" id="WTYZ01000001">
    <property type="protein sequence ID" value="MXO82882.1"/>
    <property type="molecule type" value="Genomic_DNA"/>
</dbReference>
<sequence length="273" mass="31490">MLKPILKIFNGKAKKKRARVPDGERLYVIGDIHGRLDLFEALVRAIEEDDKQSGAANTTIILLGDLVDRGPQSAGVIQLAQLWEEYRDIRYLFGNHEEMFLDSFDDLEVMRHFLKHGGRETILSYGVSEKEFNNSSTEELQKLIKKKVPKSDRKFLKRFEDMIIIGDYVFVHAGINPNRSLDEQKPRELRWIRDKFLDHKDRHSHIVVHGHTITEEIEERKNRIGIDTGAYKFGTLTALVLEGDTRRYMQAVAKKKKGGAKIVHLQAQDEGRT</sequence>
<evidence type="ECO:0000313" key="3">
    <source>
        <dbReference type="Proteomes" id="UP000460290"/>
    </source>
</evidence>
<evidence type="ECO:0000313" key="2">
    <source>
        <dbReference type="EMBL" id="MXO82882.1"/>
    </source>
</evidence>
<dbReference type="Pfam" id="PF00149">
    <property type="entry name" value="Metallophos"/>
    <property type="match status" value="1"/>
</dbReference>
<protein>
    <submittedName>
        <fullName evidence="2">Serine/threonine protein phosphatase</fullName>
    </submittedName>
</protein>
<organism evidence="2 3">
    <name type="scientific">Pontixanthobacter aestiaquae</name>
    <dbReference type="NCBI Taxonomy" id="1509367"/>
    <lineage>
        <taxon>Bacteria</taxon>
        <taxon>Pseudomonadati</taxon>
        <taxon>Pseudomonadota</taxon>
        <taxon>Alphaproteobacteria</taxon>
        <taxon>Sphingomonadales</taxon>
        <taxon>Erythrobacteraceae</taxon>
        <taxon>Pontixanthobacter</taxon>
    </lineage>
</organism>
<dbReference type="GO" id="GO:0016791">
    <property type="term" value="F:phosphatase activity"/>
    <property type="evidence" value="ECO:0007669"/>
    <property type="project" value="TreeGrafter"/>
</dbReference>
<dbReference type="AlphaFoldDB" id="A0A844Z6E1"/>
<dbReference type="PANTHER" id="PTHR42850">
    <property type="entry name" value="METALLOPHOSPHOESTERASE"/>
    <property type="match status" value="1"/>
</dbReference>
<evidence type="ECO:0000259" key="1">
    <source>
        <dbReference type="Pfam" id="PF00149"/>
    </source>
</evidence>
<dbReference type="GO" id="GO:0110154">
    <property type="term" value="P:RNA decapping"/>
    <property type="evidence" value="ECO:0007669"/>
    <property type="project" value="TreeGrafter"/>
</dbReference>
<dbReference type="InterPro" id="IPR050126">
    <property type="entry name" value="Ap4A_hydrolase"/>
</dbReference>
<dbReference type="RefSeq" id="WP_160613286.1">
    <property type="nucleotide sequence ID" value="NZ_JAUFQM010000001.1"/>
</dbReference>
<dbReference type="InterPro" id="IPR029052">
    <property type="entry name" value="Metallo-depent_PP-like"/>
</dbReference>
<name>A0A844Z6E1_9SPHN</name>
<dbReference type="PANTHER" id="PTHR42850:SF4">
    <property type="entry name" value="ZINC-DEPENDENT ENDOPOLYPHOSPHATASE"/>
    <property type="match status" value="1"/>
</dbReference>
<gene>
    <name evidence="2" type="ORF">GRI35_05830</name>
</gene>
<proteinExistence type="predicted"/>
<dbReference type="GO" id="GO:0008803">
    <property type="term" value="F:bis(5'-nucleosyl)-tetraphosphatase (symmetrical) activity"/>
    <property type="evidence" value="ECO:0007669"/>
    <property type="project" value="TreeGrafter"/>
</dbReference>
<dbReference type="Proteomes" id="UP000460290">
    <property type="component" value="Unassembled WGS sequence"/>
</dbReference>
<dbReference type="OrthoDB" id="9807890at2"/>
<comment type="caution">
    <text evidence="2">The sequence shown here is derived from an EMBL/GenBank/DDBJ whole genome shotgun (WGS) entry which is preliminary data.</text>
</comment>
<dbReference type="Gene3D" id="3.60.21.10">
    <property type="match status" value="1"/>
</dbReference>
<dbReference type="GO" id="GO:0005737">
    <property type="term" value="C:cytoplasm"/>
    <property type="evidence" value="ECO:0007669"/>
    <property type="project" value="TreeGrafter"/>
</dbReference>
<reference evidence="2 3" key="1">
    <citation type="submission" date="2019-12" db="EMBL/GenBank/DDBJ databases">
        <title>Genomic-based taxomic classification of the family Erythrobacteraceae.</title>
        <authorList>
            <person name="Xu L."/>
        </authorList>
    </citation>
    <scope>NUCLEOTIDE SEQUENCE [LARGE SCALE GENOMIC DNA]</scope>
    <source>
        <strain evidence="2 3">KCTC 42006</strain>
    </source>
</reference>
<dbReference type="InterPro" id="IPR004843">
    <property type="entry name" value="Calcineurin-like_PHP"/>
</dbReference>
<dbReference type="SUPFAM" id="SSF56300">
    <property type="entry name" value="Metallo-dependent phosphatases"/>
    <property type="match status" value="1"/>
</dbReference>